<evidence type="ECO:0000256" key="4">
    <source>
        <dbReference type="ARBA" id="ARBA00022989"/>
    </source>
</evidence>
<keyword evidence="2 6" id="KW-0813">Transport</keyword>
<keyword evidence="4 6" id="KW-1133">Transmembrane helix</keyword>
<accession>A0A5E4Z680</accession>
<dbReference type="Proteomes" id="UP000414233">
    <property type="component" value="Unassembled WGS sequence"/>
</dbReference>
<comment type="subcellular location">
    <subcellularLocation>
        <location evidence="1 6">Cell membrane</location>
        <topology evidence="1 6">Multi-pass membrane protein</topology>
    </subcellularLocation>
</comment>
<gene>
    <name evidence="8" type="ORF">PTE30175_04977</name>
</gene>
<dbReference type="AlphaFoldDB" id="A0A5E4Z680"/>
<protein>
    <submittedName>
        <fullName evidence="8">Choline ABC transporter permease</fullName>
    </submittedName>
</protein>
<feature type="transmembrane region" description="Helical" evidence="6">
    <location>
        <begin position="94"/>
        <end position="114"/>
    </location>
</feature>
<proteinExistence type="inferred from homology"/>
<dbReference type="PANTHER" id="PTHR30177:SF4">
    <property type="entry name" value="OSMOPROTECTANT IMPORT PERMEASE PROTEIN OSMW"/>
    <property type="match status" value="1"/>
</dbReference>
<feature type="domain" description="ABC transmembrane type-1" evidence="7">
    <location>
        <begin position="34"/>
        <end position="218"/>
    </location>
</feature>
<dbReference type="PANTHER" id="PTHR30177">
    <property type="entry name" value="GLYCINE BETAINE/L-PROLINE TRANSPORT SYSTEM PERMEASE PROTEIN PROW"/>
    <property type="match status" value="1"/>
</dbReference>
<feature type="transmembrane region" description="Helical" evidence="6">
    <location>
        <begin position="67"/>
        <end position="88"/>
    </location>
</feature>
<evidence type="ECO:0000313" key="9">
    <source>
        <dbReference type="Proteomes" id="UP000414233"/>
    </source>
</evidence>
<keyword evidence="9" id="KW-1185">Reference proteome</keyword>
<feature type="transmembrane region" description="Helical" evidence="6">
    <location>
        <begin position="166"/>
        <end position="188"/>
    </location>
</feature>
<dbReference type="CDD" id="cd06261">
    <property type="entry name" value="TM_PBP2"/>
    <property type="match status" value="1"/>
</dbReference>
<evidence type="ECO:0000256" key="5">
    <source>
        <dbReference type="ARBA" id="ARBA00023136"/>
    </source>
</evidence>
<dbReference type="PROSITE" id="PS50928">
    <property type="entry name" value="ABC_TM1"/>
    <property type="match status" value="1"/>
</dbReference>
<dbReference type="SUPFAM" id="SSF161098">
    <property type="entry name" value="MetI-like"/>
    <property type="match status" value="1"/>
</dbReference>
<feature type="transmembrane region" description="Helical" evidence="6">
    <location>
        <begin position="37"/>
        <end position="60"/>
    </location>
</feature>
<dbReference type="GO" id="GO:0005886">
    <property type="term" value="C:plasma membrane"/>
    <property type="evidence" value="ECO:0007669"/>
    <property type="project" value="UniProtKB-SubCell"/>
</dbReference>
<feature type="transmembrane region" description="Helical" evidence="6">
    <location>
        <begin position="200"/>
        <end position="218"/>
    </location>
</feature>
<evidence type="ECO:0000256" key="3">
    <source>
        <dbReference type="ARBA" id="ARBA00022692"/>
    </source>
</evidence>
<dbReference type="InterPro" id="IPR000515">
    <property type="entry name" value="MetI-like"/>
</dbReference>
<name>A0A5E4Z680_9BURK</name>
<evidence type="ECO:0000256" key="6">
    <source>
        <dbReference type="RuleBase" id="RU363032"/>
    </source>
</evidence>
<reference evidence="8 9" key="1">
    <citation type="submission" date="2019-08" db="EMBL/GenBank/DDBJ databases">
        <authorList>
            <person name="Peeters C."/>
        </authorList>
    </citation>
    <scope>NUCLEOTIDE SEQUENCE [LARGE SCALE GENOMIC DNA]</scope>
    <source>
        <strain evidence="8 9">LMG 30175</strain>
    </source>
</reference>
<sequence>MSGNATLWLSAAGHNVNAIYEYALANWPRIAALTGQHAWLVSASVGCAVLVGVPLGVLAARYKWLSGGLLGLATVVLTIPSIALFGLMIPVLSIYGLGIGAAPALVTVFLYALLPIMRNTCLALRQIDASIREAGVGIGMTFGQRLRLVDLPLAVPVILGGVRTAVVMNIGVMAIGAVVGAGGLGVLILRGINQSDIRQLVVGAIMVSVLAVVADTVLHRLQRVLTPKGIRTP</sequence>
<dbReference type="GO" id="GO:0055085">
    <property type="term" value="P:transmembrane transport"/>
    <property type="evidence" value="ECO:0007669"/>
    <property type="project" value="InterPro"/>
</dbReference>
<dbReference type="InterPro" id="IPR051204">
    <property type="entry name" value="ABC_transp_perm/SBD"/>
</dbReference>
<evidence type="ECO:0000259" key="7">
    <source>
        <dbReference type="PROSITE" id="PS50928"/>
    </source>
</evidence>
<evidence type="ECO:0000313" key="8">
    <source>
        <dbReference type="EMBL" id="VVE56248.1"/>
    </source>
</evidence>
<keyword evidence="5 6" id="KW-0472">Membrane</keyword>
<dbReference type="Pfam" id="PF00528">
    <property type="entry name" value="BPD_transp_1"/>
    <property type="match status" value="1"/>
</dbReference>
<evidence type="ECO:0000256" key="2">
    <source>
        <dbReference type="ARBA" id="ARBA00022448"/>
    </source>
</evidence>
<organism evidence="8 9">
    <name type="scientific">Pandoraea terrae</name>
    <dbReference type="NCBI Taxonomy" id="1537710"/>
    <lineage>
        <taxon>Bacteria</taxon>
        <taxon>Pseudomonadati</taxon>
        <taxon>Pseudomonadota</taxon>
        <taxon>Betaproteobacteria</taxon>
        <taxon>Burkholderiales</taxon>
        <taxon>Burkholderiaceae</taxon>
        <taxon>Pandoraea</taxon>
    </lineage>
</organism>
<dbReference type="GO" id="GO:0031460">
    <property type="term" value="P:glycine betaine transport"/>
    <property type="evidence" value="ECO:0007669"/>
    <property type="project" value="UniProtKB-ARBA"/>
</dbReference>
<dbReference type="Gene3D" id="1.10.3720.10">
    <property type="entry name" value="MetI-like"/>
    <property type="match status" value="1"/>
</dbReference>
<dbReference type="FunFam" id="1.10.3720.10:FF:000001">
    <property type="entry name" value="Glycine betaine ABC transporter, permease"/>
    <property type="match status" value="1"/>
</dbReference>
<comment type="similarity">
    <text evidence="6">Belongs to the binding-protein-dependent transport system permease family.</text>
</comment>
<evidence type="ECO:0000256" key="1">
    <source>
        <dbReference type="ARBA" id="ARBA00004651"/>
    </source>
</evidence>
<keyword evidence="3 6" id="KW-0812">Transmembrane</keyword>
<dbReference type="InterPro" id="IPR035906">
    <property type="entry name" value="MetI-like_sf"/>
</dbReference>
<dbReference type="EMBL" id="CABPRZ010000031">
    <property type="protein sequence ID" value="VVE56248.1"/>
    <property type="molecule type" value="Genomic_DNA"/>
</dbReference>